<dbReference type="GeneID" id="63820494"/>
<protein>
    <submittedName>
        <fullName evidence="2">Uncharacterized protein</fullName>
    </submittedName>
</protein>
<evidence type="ECO:0000313" key="2">
    <source>
        <dbReference type="EMBL" id="KZT07011.1"/>
    </source>
</evidence>
<keyword evidence="1" id="KW-0812">Transmembrane</keyword>
<dbReference type="Proteomes" id="UP000076871">
    <property type="component" value="Unassembled WGS sequence"/>
</dbReference>
<keyword evidence="3" id="KW-1185">Reference proteome</keyword>
<dbReference type="RefSeq" id="XP_040764751.1">
    <property type="nucleotide sequence ID" value="XM_040903463.1"/>
</dbReference>
<dbReference type="EMBL" id="KV427621">
    <property type="protein sequence ID" value="KZT07011.1"/>
    <property type="molecule type" value="Genomic_DNA"/>
</dbReference>
<accession>A0A165EGK1</accession>
<proteinExistence type="predicted"/>
<evidence type="ECO:0000256" key="1">
    <source>
        <dbReference type="SAM" id="Phobius"/>
    </source>
</evidence>
<reference evidence="2 3" key="1">
    <citation type="journal article" date="2016" name="Mol. Biol. Evol.">
        <title>Comparative Genomics of Early-Diverging Mushroom-Forming Fungi Provides Insights into the Origins of Lignocellulose Decay Capabilities.</title>
        <authorList>
            <person name="Nagy L.G."/>
            <person name="Riley R."/>
            <person name="Tritt A."/>
            <person name="Adam C."/>
            <person name="Daum C."/>
            <person name="Floudas D."/>
            <person name="Sun H."/>
            <person name="Yadav J.S."/>
            <person name="Pangilinan J."/>
            <person name="Larsson K.H."/>
            <person name="Matsuura K."/>
            <person name="Barry K."/>
            <person name="Labutti K."/>
            <person name="Kuo R."/>
            <person name="Ohm R.A."/>
            <person name="Bhattacharya S.S."/>
            <person name="Shirouzu T."/>
            <person name="Yoshinaga Y."/>
            <person name="Martin F.M."/>
            <person name="Grigoriev I.V."/>
            <person name="Hibbett D.S."/>
        </authorList>
    </citation>
    <scope>NUCLEOTIDE SEQUENCE [LARGE SCALE GENOMIC DNA]</scope>
    <source>
        <strain evidence="2 3">93-53</strain>
    </source>
</reference>
<organism evidence="2 3">
    <name type="scientific">Laetiporus sulphureus 93-53</name>
    <dbReference type="NCBI Taxonomy" id="1314785"/>
    <lineage>
        <taxon>Eukaryota</taxon>
        <taxon>Fungi</taxon>
        <taxon>Dikarya</taxon>
        <taxon>Basidiomycota</taxon>
        <taxon>Agaricomycotina</taxon>
        <taxon>Agaricomycetes</taxon>
        <taxon>Polyporales</taxon>
        <taxon>Laetiporus</taxon>
    </lineage>
</organism>
<sequence>FIWKADLSFATSLYYAFRYTALFNTIMILLTQIAWTSWQSISVTSSLQQMAIRLGSLVRNDRSSHLPCAFQIVGNYTLFERCVPAIFTVDIDYSNMRLVVRMTFSRTSESHILIVYATVMMAATAASLVSDGLVLTLT</sequence>
<keyword evidence="1" id="KW-1133">Transmembrane helix</keyword>
<feature type="transmembrane region" description="Helical" evidence="1">
    <location>
        <begin position="111"/>
        <end position="129"/>
    </location>
</feature>
<evidence type="ECO:0000313" key="3">
    <source>
        <dbReference type="Proteomes" id="UP000076871"/>
    </source>
</evidence>
<gene>
    <name evidence="2" type="ORF">LAESUDRAFT_636977</name>
</gene>
<name>A0A165EGK1_9APHY</name>
<keyword evidence="1" id="KW-0472">Membrane</keyword>
<feature type="non-terminal residue" evidence="2">
    <location>
        <position position="1"/>
    </location>
</feature>
<feature type="transmembrane region" description="Helical" evidence="1">
    <location>
        <begin position="12"/>
        <end position="35"/>
    </location>
</feature>
<dbReference type="InParanoid" id="A0A165EGK1"/>
<dbReference type="AlphaFoldDB" id="A0A165EGK1"/>
<feature type="non-terminal residue" evidence="2">
    <location>
        <position position="138"/>
    </location>
</feature>